<dbReference type="GO" id="GO:0008270">
    <property type="term" value="F:zinc ion binding"/>
    <property type="evidence" value="ECO:0007669"/>
    <property type="project" value="UniProtKB-KW"/>
</dbReference>
<evidence type="ECO:0000256" key="3">
    <source>
        <dbReference type="ARBA" id="ARBA00022833"/>
    </source>
</evidence>
<dbReference type="InterPro" id="IPR052256">
    <property type="entry name" value="E3_ubiquitin-ligase_CHFR"/>
</dbReference>
<dbReference type="PANTHER" id="PTHR16079">
    <property type="entry name" value="UBIQUITIN LIGASE PROTEIN CHFR"/>
    <property type="match status" value="1"/>
</dbReference>
<dbReference type="SUPFAM" id="SSF57850">
    <property type="entry name" value="RING/U-box"/>
    <property type="match status" value="1"/>
</dbReference>
<gene>
    <name evidence="7" type="ORF">FOZ63_015618</name>
</gene>
<dbReference type="PROSITE" id="PS00518">
    <property type="entry name" value="ZF_RING_1"/>
    <property type="match status" value="1"/>
</dbReference>
<keyword evidence="1" id="KW-0479">Metal-binding</keyword>
<dbReference type="InterPro" id="IPR001841">
    <property type="entry name" value="Znf_RING"/>
</dbReference>
<accession>A0A7J6TML0</accession>
<evidence type="ECO:0000256" key="1">
    <source>
        <dbReference type="ARBA" id="ARBA00022723"/>
    </source>
</evidence>
<organism evidence="7 8">
    <name type="scientific">Perkinsus olseni</name>
    <name type="common">Perkinsus atlanticus</name>
    <dbReference type="NCBI Taxonomy" id="32597"/>
    <lineage>
        <taxon>Eukaryota</taxon>
        <taxon>Sar</taxon>
        <taxon>Alveolata</taxon>
        <taxon>Perkinsozoa</taxon>
        <taxon>Perkinsea</taxon>
        <taxon>Perkinsida</taxon>
        <taxon>Perkinsidae</taxon>
        <taxon>Perkinsus</taxon>
    </lineage>
</organism>
<feature type="compositionally biased region" description="Low complexity" evidence="5">
    <location>
        <begin position="224"/>
        <end position="253"/>
    </location>
</feature>
<dbReference type="PROSITE" id="PS50089">
    <property type="entry name" value="ZF_RING_2"/>
    <property type="match status" value="1"/>
</dbReference>
<dbReference type="PANTHER" id="PTHR16079:SF4">
    <property type="entry name" value="E3 UBIQUITIN-PROTEIN LIGASE CHFR"/>
    <property type="match status" value="1"/>
</dbReference>
<protein>
    <recommendedName>
        <fullName evidence="6">RING-type domain-containing protein</fullName>
    </recommendedName>
</protein>
<feature type="region of interest" description="Disordered" evidence="5">
    <location>
        <begin position="1"/>
        <end position="81"/>
    </location>
</feature>
<proteinExistence type="predicted"/>
<keyword evidence="3" id="KW-0862">Zinc</keyword>
<keyword evidence="2 4" id="KW-0863">Zinc-finger</keyword>
<comment type="caution">
    <text evidence="7">The sequence shown here is derived from an EMBL/GenBank/DDBJ whole genome shotgun (WGS) entry which is preliminary data.</text>
</comment>
<dbReference type="GO" id="GO:0004842">
    <property type="term" value="F:ubiquitin-protein transferase activity"/>
    <property type="evidence" value="ECO:0007669"/>
    <property type="project" value="TreeGrafter"/>
</dbReference>
<dbReference type="EMBL" id="JABANO010009891">
    <property type="protein sequence ID" value="KAF4746047.1"/>
    <property type="molecule type" value="Genomic_DNA"/>
</dbReference>
<dbReference type="Proteomes" id="UP000553632">
    <property type="component" value="Unassembled WGS sequence"/>
</dbReference>
<dbReference type="GO" id="GO:0016567">
    <property type="term" value="P:protein ubiquitination"/>
    <property type="evidence" value="ECO:0007669"/>
    <property type="project" value="TreeGrafter"/>
</dbReference>
<dbReference type="InterPro" id="IPR017907">
    <property type="entry name" value="Znf_RING_CS"/>
</dbReference>
<feature type="region of interest" description="Disordered" evidence="5">
    <location>
        <begin position="320"/>
        <end position="341"/>
    </location>
</feature>
<keyword evidence="8" id="KW-1185">Reference proteome</keyword>
<evidence type="ECO:0000256" key="2">
    <source>
        <dbReference type="ARBA" id="ARBA00022771"/>
    </source>
</evidence>
<feature type="compositionally biased region" description="Low complexity" evidence="5">
    <location>
        <begin position="50"/>
        <end position="66"/>
    </location>
</feature>
<evidence type="ECO:0000313" key="8">
    <source>
        <dbReference type="Proteomes" id="UP000553632"/>
    </source>
</evidence>
<dbReference type="Gene3D" id="3.30.40.10">
    <property type="entry name" value="Zinc/RING finger domain, C3HC4 (zinc finger)"/>
    <property type="match status" value="1"/>
</dbReference>
<dbReference type="GO" id="GO:0005634">
    <property type="term" value="C:nucleus"/>
    <property type="evidence" value="ECO:0007669"/>
    <property type="project" value="TreeGrafter"/>
</dbReference>
<evidence type="ECO:0000313" key="7">
    <source>
        <dbReference type="EMBL" id="KAF4746047.1"/>
    </source>
</evidence>
<dbReference type="GO" id="GO:0006511">
    <property type="term" value="P:ubiquitin-dependent protein catabolic process"/>
    <property type="evidence" value="ECO:0007669"/>
    <property type="project" value="TreeGrafter"/>
</dbReference>
<reference evidence="7 8" key="1">
    <citation type="submission" date="2020-04" db="EMBL/GenBank/DDBJ databases">
        <title>Perkinsus olseni comparative genomics.</title>
        <authorList>
            <person name="Bogema D.R."/>
        </authorList>
    </citation>
    <scope>NUCLEOTIDE SEQUENCE [LARGE SCALE GENOMIC DNA]</scope>
    <source>
        <strain evidence="7 8">ATCC PRA-207</strain>
    </source>
</reference>
<evidence type="ECO:0000256" key="4">
    <source>
        <dbReference type="PROSITE-ProRule" id="PRU00175"/>
    </source>
</evidence>
<dbReference type="AlphaFoldDB" id="A0A7J6TML0"/>
<evidence type="ECO:0000259" key="6">
    <source>
        <dbReference type="PROSITE" id="PS50089"/>
    </source>
</evidence>
<feature type="region of interest" description="Disordered" evidence="5">
    <location>
        <begin position="214"/>
        <end position="282"/>
    </location>
</feature>
<evidence type="ECO:0000256" key="5">
    <source>
        <dbReference type="SAM" id="MobiDB-lite"/>
    </source>
</evidence>
<name>A0A7J6TML0_PEROL</name>
<sequence>MAPGQGGMAPGQGGMVPGQGGMVPGQGGMVPGQGGVAPGRGGVLPGQGGVVPVPNQRPAANANSPGAGSGPRPPQAGGKARRKLIRLESLVPDVIPSIPMVGLEKLNINKNPPWGRDVLCVILPTKLLVNFTLRRLPDAEMTEDTDYDQWSLTSANQRYDESPCIVLEDGLSQTVSRYTTAWLKPDAKIFLREKKAADTPHLGFRAVFEAAPQPASPTELPTGVQQQQQQQQQPRAAPASRSSSSSSSSVPSRTTEGLAPTRGSGGSAPSHDPSPPAAVTAPSGVDEEWFQAVMAAFDNAPRPGGKKKRKLAEADVVDLVDSDDDEGDSPPSPAAATNDDDNESAYLDLQCAVCQCYMYNAVSVWPCLHCYCSSCIGCWVKKDDHCPQCRTRVEAIRPNLGISNLIEALSVKKKIIGRIAVQLGLPWLITTLSLPSDQRTAEDRKAADDVDILKHNDLDEACMAENNSSALVYG</sequence>
<feature type="domain" description="RING-type" evidence="6">
    <location>
        <begin position="351"/>
        <end position="390"/>
    </location>
</feature>
<feature type="compositionally biased region" description="Gly residues" evidence="5">
    <location>
        <begin position="1"/>
        <end position="49"/>
    </location>
</feature>
<dbReference type="InterPro" id="IPR013083">
    <property type="entry name" value="Znf_RING/FYVE/PHD"/>
</dbReference>